<evidence type="ECO:0000313" key="3">
    <source>
        <dbReference type="Proteomes" id="UP000473648"/>
    </source>
</evidence>
<organism evidence="2 3">
    <name type="scientific">Candidatus Pseudoramibacter fermentans</name>
    <dbReference type="NCBI Taxonomy" id="2594427"/>
    <lineage>
        <taxon>Bacteria</taxon>
        <taxon>Bacillati</taxon>
        <taxon>Bacillota</taxon>
        <taxon>Clostridia</taxon>
        <taxon>Eubacteriales</taxon>
        <taxon>Eubacteriaceae</taxon>
        <taxon>Pseudoramibacter</taxon>
    </lineage>
</organism>
<accession>A0A6L5GS54</accession>
<keyword evidence="3" id="KW-1185">Reference proteome</keyword>
<dbReference type="AlphaFoldDB" id="A0A6L5GS54"/>
<name>A0A6L5GS54_9FIRM</name>
<sequence>MAKSSISVLIMMTTFNGERFIKNQIESIIRQDFENWTLIIQDDGSEDGTIDIIQKFCQQDGRIKLYHNDTEFHGPFINFHLLANKCKNMEHYDYYMFSDQDDLWDTDKISRFIEFTKKKEIDNEPILTYADMRIIDADDKVTCNSMDSVYNNGNLNKYAVFFTHKVFGCNLIMNQSCFFSVPEIDISNPITKNLSHDNLYAKFAATLGSIVYYPASLMGYRRYGGNVTSERVYKPGIKRVIERAISLRKLAKDHAYIYRISLYTIKLLQAQKLTRTQNSFVESIKKIISDGGLQTINFFKRHRINLGKRIENISHILILVLKKQKNYL</sequence>
<dbReference type="GO" id="GO:0016758">
    <property type="term" value="F:hexosyltransferase activity"/>
    <property type="evidence" value="ECO:0007669"/>
    <property type="project" value="UniProtKB-ARBA"/>
</dbReference>
<protein>
    <submittedName>
        <fullName evidence="2">Glycosyltransferase</fullName>
    </submittedName>
</protein>
<dbReference type="InterPro" id="IPR001173">
    <property type="entry name" value="Glyco_trans_2-like"/>
</dbReference>
<dbReference type="Gene3D" id="3.90.550.10">
    <property type="entry name" value="Spore Coat Polysaccharide Biosynthesis Protein SpsA, Chain A"/>
    <property type="match status" value="1"/>
</dbReference>
<dbReference type="InterPro" id="IPR029044">
    <property type="entry name" value="Nucleotide-diphossugar_trans"/>
</dbReference>
<feature type="domain" description="Glycosyltransferase 2-like" evidence="1">
    <location>
        <begin position="10"/>
        <end position="120"/>
    </location>
</feature>
<dbReference type="Proteomes" id="UP000473648">
    <property type="component" value="Unassembled WGS sequence"/>
</dbReference>
<dbReference type="EMBL" id="VOGB01000004">
    <property type="protein sequence ID" value="MQM73075.1"/>
    <property type="molecule type" value="Genomic_DNA"/>
</dbReference>
<gene>
    <name evidence="2" type="ORF">FRC53_06595</name>
</gene>
<evidence type="ECO:0000259" key="1">
    <source>
        <dbReference type="Pfam" id="PF00535"/>
    </source>
</evidence>
<proteinExistence type="predicted"/>
<dbReference type="PANTHER" id="PTHR22916">
    <property type="entry name" value="GLYCOSYLTRANSFERASE"/>
    <property type="match status" value="1"/>
</dbReference>
<dbReference type="Pfam" id="PF00535">
    <property type="entry name" value="Glycos_transf_2"/>
    <property type="match status" value="1"/>
</dbReference>
<dbReference type="PANTHER" id="PTHR22916:SF3">
    <property type="entry name" value="UDP-GLCNAC:BETAGAL BETA-1,3-N-ACETYLGLUCOSAMINYLTRANSFERASE-LIKE PROTEIN 1"/>
    <property type="match status" value="1"/>
</dbReference>
<comment type="caution">
    <text evidence="2">The sequence shown here is derived from an EMBL/GenBank/DDBJ whole genome shotgun (WGS) entry which is preliminary data.</text>
</comment>
<evidence type="ECO:0000313" key="2">
    <source>
        <dbReference type="EMBL" id="MQM73075.1"/>
    </source>
</evidence>
<dbReference type="SUPFAM" id="SSF53448">
    <property type="entry name" value="Nucleotide-diphospho-sugar transferases"/>
    <property type="match status" value="1"/>
</dbReference>
<reference evidence="2" key="1">
    <citation type="journal article" date="2020" name="Appl. Environ. Microbiol.">
        <title>Medium-Chain Fatty Acid Synthesis by 'Candidatus Weimeria bifida' gen. nov., sp. nov., and 'Candidatus Pseudoramibacter fermentans' sp. nov.</title>
        <authorList>
            <person name="Scarborough M.J."/>
            <person name="Myers K.S."/>
            <person name="Donohue T.J."/>
            <person name="Noguera D.R."/>
        </authorList>
    </citation>
    <scope>NUCLEOTIDE SEQUENCE</scope>
    <source>
        <strain evidence="2">EUB1.1</strain>
    </source>
</reference>